<dbReference type="InterPro" id="IPR007197">
    <property type="entry name" value="rSAM"/>
</dbReference>
<dbReference type="Proteomes" id="UP000005234">
    <property type="component" value="Chromosome"/>
</dbReference>
<reference evidence="12" key="1">
    <citation type="submission" date="2012-02" db="EMBL/GenBank/DDBJ databases">
        <title>The complete genome of Frateuria aurantia DSM 6220.</title>
        <authorList>
            <consortium name="US DOE Joint Genome Institute (JGI-PGF)"/>
            <person name="Lucas S."/>
            <person name="Copeland A."/>
            <person name="Lapidus A."/>
            <person name="Glavina del Rio T."/>
            <person name="Dalin E."/>
            <person name="Tice H."/>
            <person name="Bruce D."/>
            <person name="Goodwin L."/>
            <person name="Pitluck S."/>
            <person name="Peters L."/>
            <person name="Ovchinnikova G."/>
            <person name="Teshima H."/>
            <person name="Kyrpides N."/>
            <person name="Mavromatis K."/>
            <person name="Ivanova N."/>
            <person name="Brettin T."/>
            <person name="Detter J.C."/>
            <person name="Han C."/>
            <person name="Larimer F."/>
            <person name="Land M."/>
            <person name="Hauser L."/>
            <person name="Markowitz V."/>
            <person name="Cheng J.-F."/>
            <person name="Hugenholtz P."/>
            <person name="Woyke T."/>
            <person name="Wu D."/>
            <person name="Brambilla E."/>
            <person name="Klenk H.-P."/>
            <person name="Eisen J.A."/>
        </authorList>
    </citation>
    <scope>NUCLEOTIDE SEQUENCE</scope>
    <source>
        <strain evidence="12">DSM 6220</strain>
    </source>
</reference>
<dbReference type="SMART" id="SM00729">
    <property type="entry name" value="Elp3"/>
    <property type="match status" value="1"/>
</dbReference>
<evidence type="ECO:0000256" key="3">
    <source>
        <dbReference type="ARBA" id="ARBA00017228"/>
    </source>
</evidence>
<dbReference type="eggNOG" id="COG0635">
    <property type="taxonomic scope" value="Bacteria"/>
</dbReference>
<dbReference type="Gene3D" id="3.20.20.70">
    <property type="entry name" value="Aldolase class I"/>
    <property type="match status" value="1"/>
</dbReference>
<keyword evidence="5 10" id="KW-0949">S-adenosyl-L-methionine</keyword>
<evidence type="ECO:0000256" key="5">
    <source>
        <dbReference type="ARBA" id="ARBA00022691"/>
    </source>
</evidence>
<dbReference type="PANTHER" id="PTHR13932:SF5">
    <property type="entry name" value="RADICAL S-ADENOSYL METHIONINE DOMAIN-CONTAINING PROTEIN 1, MITOCHONDRIAL"/>
    <property type="match status" value="1"/>
</dbReference>
<keyword evidence="10" id="KW-0004">4Fe-4S</keyword>
<dbReference type="AlphaFoldDB" id="H8L3U2"/>
<keyword evidence="13" id="KW-1185">Reference proteome</keyword>
<dbReference type="PROSITE" id="PS51918">
    <property type="entry name" value="RADICAL_SAM"/>
    <property type="match status" value="1"/>
</dbReference>
<dbReference type="InterPro" id="IPR034505">
    <property type="entry name" value="Coproporphyrinogen-III_oxidase"/>
</dbReference>
<dbReference type="GO" id="GO:0046872">
    <property type="term" value="F:metal ion binding"/>
    <property type="evidence" value="ECO:0007669"/>
    <property type="project" value="UniProtKB-UniRule"/>
</dbReference>
<dbReference type="SFLD" id="SFLDF00288">
    <property type="entry name" value="HemN-like__clustered_with_nucl"/>
    <property type="match status" value="1"/>
</dbReference>
<evidence type="ECO:0000256" key="8">
    <source>
        <dbReference type="ARBA" id="ARBA00023014"/>
    </source>
</evidence>
<dbReference type="KEGG" id="fau:Fraau_0408"/>
<dbReference type="InterPro" id="IPR010723">
    <property type="entry name" value="HemN_C"/>
</dbReference>
<evidence type="ECO:0000256" key="2">
    <source>
        <dbReference type="ARBA" id="ARBA00006100"/>
    </source>
</evidence>
<dbReference type="GO" id="GO:0006779">
    <property type="term" value="P:porphyrin-containing compound biosynthetic process"/>
    <property type="evidence" value="ECO:0007669"/>
    <property type="project" value="InterPro"/>
</dbReference>
<evidence type="ECO:0000256" key="4">
    <source>
        <dbReference type="ARBA" id="ARBA00022617"/>
    </source>
</evidence>
<accession>H8L3U2</accession>
<comment type="similarity">
    <text evidence="2">Belongs to the anaerobic coproporphyrinogen-III oxidase family. HemW subfamily.</text>
</comment>
<dbReference type="HOGENOM" id="CLU_027579_2_1_6"/>
<comment type="function">
    <text evidence="10">Probably acts as a heme chaperone, transferring heme to an unknown acceptor. Binds one molecule of heme per monomer, possibly covalently. Binds 1 [4Fe-4S] cluster. The cluster is coordinated with 3 cysteines and an exchangeable S-adenosyl-L-methionine.</text>
</comment>
<proteinExistence type="inferred from homology"/>
<keyword evidence="10" id="KW-0963">Cytoplasm</keyword>
<dbReference type="GO" id="GO:0005737">
    <property type="term" value="C:cytoplasm"/>
    <property type="evidence" value="ECO:0007669"/>
    <property type="project" value="UniProtKB-SubCell"/>
</dbReference>
<dbReference type="OrthoDB" id="9808022at2"/>
<evidence type="ECO:0000256" key="10">
    <source>
        <dbReference type="RuleBase" id="RU364116"/>
    </source>
</evidence>
<feature type="domain" description="Radical SAM core" evidence="11">
    <location>
        <begin position="7"/>
        <end position="244"/>
    </location>
</feature>
<keyword evidence="4 10" id="KW-0349">Heme</keyword>
<dbReference type="InterPro" id="IPR006638">
    <property type="entry name" value="Elp3/MiaA/NifB-like_rSAM"/>
</dbReference>
<keyword evidence="9 10" id="KW-0143">Chaperone</keyword>
<evidence type="ECO:0000259" key="11">
    <source>
        <dbReference type="PROSITE" id="PS51918"/>
    </source>
</evidence>
<dbReference type="Pfam" id="PF06969">
    <property type="entry name" value="HemN_C"/>
    <property type="match status" value="1"/>
</dbReference>
<dbReference type="EMBL" id="CP003350">
    <property type="protein sequence ID" value="AFC84897.1"/>
    <property type="molecule type" value="Genomic_DNA"/>
</dbReference>
<dbReference type="Pfam" id="PF04055">
    <property type="entry name" value="Radical_SAM"/>
    <property type="match status" value="1"/>
</dbReference>
<dbReference type="SFLD" id="SFLDG01065">
    <property type="entry name" value="anaerobic_coproporphyrinogen-I"/>
    <property type="match status" value="1"/>
</dbReference>
<evidence type="ECO:0000313" key="12">
    <source>
        <dbReference type="EMBL" id="AFC84897.1"/>
    </source>
</evidence>
<gene>
    <name evidence="12" type="ordered locus">Fraau_0408</name>
</gene>
<evidence type="ECO:0000256" key="1">
    <source>
        <dbReference type="ARBA" id="ARBA00001966"/>
    </source>
</evidence>
<keyword evidence="8 10" id="KW-0411">Iron-sulfur</keyword>
<dbReference type="GO" id="GO:0051539">
    <property type="term" value="F:4 iron, 4 sulfur cluster binding"/>
    <property type="evidence" value="ECO:0007669"/>
    <property type="project" value="UniProtKB-UniRule"/>
</dbReference>
<dbReference type="GO" id="GO:0004109">
    <property type="term" value="F:coproporphyrinogen oxidase activity"/>
    <property type="evidence" value="ECO:0007669"/>
    <property type="project" value="InterPro"/>
</dbReference>
<dbReference type="NCBIfam" id="TIGR00539">
    <property type="entry name" value="hemN_rel"/>
    <property type="match status" value="1"/>
</dbReference>
<name>H8L3U2_FRAAD</name>
<evidence type="ECO:0000256" key="7">
    <source>
        <dbReference type="ARBA" id="ARBA00023004"/>
    </source>
</evidence>
<dbReference type="CDD" id="cd01335">
    <property type="entry name" value="Radical_SAM"/>
    <property type="match status" value="1"/>
</dbReference>
<dbReference type="InterPro" id="IPR058240">
    <property type="entry name" value="rSAM_sf"/>
</dbReference>
<dbReference type="SFLD" id="SFLDS00029">
    <property type="entry name" value="Radical_SAM"/>
    <property type="match status" value="1"/>
</dbReference>
<dbReference type="SUPFAM" id="SSF102114">
    <property type="entry name" value="Radical SAM enzymes"/>
    <property type="match status" value="1"/>
</dbReference>
<dbReference type="SFLD" id="SFLDF00562">
    <property type="entry name" value="HemN-like__clustered_with_heat"/>
    <property type="match status" value="1"/>
</dbReference>
<comment type="subcellular location">
    <subcellularLocation>
        <location evidence="10">Cytoplasm</location>
    </subcellularLocation>
</comment>
<comment type="cofactor">
    <cofactor evidence="1">
        <name>[4Fe-4S] cluster</name>
        <dbReference type="ChEBI" id="CHEBI:49883"/>
    </cofactor>
</comment>
<protein>
    <recommendedName>
        <fullName evidence="3 10">Heme chaperone HemW</fullName>
    </recommendedName>
</protein>
<evidence type="ECO:0000256" key="6">
    <source>
        <dbReference type="ARBA" id="ARBA00022723"/>
    </source>
</evidence>
<sequence length="392" mass="42930">MSPEPVASTELPLALYIHMPWCVRKCPYCDFNSHGLKGMPDYPGYIDALLADLEADLADFGLDRQPRPVTSLFFGGGTPSLFAPELIARLLEGVRQRLPLADDAEITLETNPGTVEHGRFAGYRLAGINRISFGIQSFDDAKLVRLGRIHSADEARAAFAEARAAGFDNINLDLMYALPDQDLAGALADVEAAIALGPEHVSHYQLTLEPNTAFAAAPPPLPDDDAAWAMQEACQQRLADAGYRQYEVSAYAREGRRCRHNLNYWSFGDYLGIGAGAHGKLSDPAAGWLRRRSKQRLPRTYLAAAGGPARLGTDVDIPADDRVFEYMLNSLRLIDGTPLQQFPERTGLALGHIATALAEARARGWLEATPDRLQTTALGQRFLNDVITHFMD</sequence>
<evidence type="ECO:0000313" key="13">
    <source>
        <dbReference type="Proteomes" id="UP000005234"/>
    </source>
</evidence>
<dbReference type="InterPro" id="IPR004559">
    <property type="entry name" value="HemW-like"/>
</dbReference>
<dbReference type="PANTHER" id="PTHR13932">
    <property type="entry name" value="COPROPORPHYRINIGEN III OXIDASE"/>
    <property type="match status" value="1"/>
</dbReference>
<dbReference type="InterPro" id="IPR013785">
    <property type="entry name" value="Aldolase_TIM"/>
</dbReference>
<evidence type="ECO:0000256" key="9">
    <source>
        <dbReference type="ARBA" id="ARBA00023186"/>
    </source>
</evidence>
<dbReference type="SFLD" id="SFLDG01082">
    <property type="entry name" value="B12-binding_domain_containing"/>
    <property type="match status" value="1"/>
</dbReference>
<organism evidence="12 13">
    <name type="scientific">Frateuria aurantia (strain ATCC 33424 / DSM 6220 / KCTC 2777 / LMG 1558 / NBRC 3245 / NCIMB 13370)</name>
    <name type="common">Acetobacter aurantius</name>
    <dbReference type="NCBI Taxonomy" id="767434"/>
    <lineage>
        <taxon>Bacteria</taxon>
        <taxon>Pseudomonadati</taxon>
        <taxon>Pseudomonadota</taxon>
        <taxon>Gammaproteobacteria</taxon>
        <taxon>Lysobacterales</taxon>
        <taxon>Rhodanobacteraceae</taxon>
        <taxon>Frateuria</taxon>
    </lineage>
</organism>
<dbReference type="RefSeq" id="WP_014401903.1">
    <property type="nucleotide sequence ID" value="NC_017033.1"/>
</dbReference>
<keyword evidence="6 10" id="KW-0479">Metal-binding</keyword>
<dbReference type="STRING" id="767434.Fraau_0408"/>
<keyword evidence="7 10" id="KW-0408">Iron</keyword>